<evidence type="ECO:0000313" key="3">
    <source>
        <dbReference type="Proteomes" id="UP000001747"/>
    </source>
</evidence>
<dbReference type="HOGENOM" id="CLU_136008_0_0_2"/>
<dbReference type="AlphaFoldDB" id="C3MP71"/>
<organism evidence="2 3">
    <name type="scientific">Saccharolobus islandicus (strain L.S.2.15 / Lassen #1)</name>
    <name type="common">Sulfolobus islandicus</name>
    <dbReference type="NCBI Taxonomy" id="429572"/>
    <lineage>
        <taxon>Archaea</taxon>
        <taxon>Thermoproteota</taxon>
        <taxon>Thermoprotei</taxon>
        <taxon>Sulfolobales</taxon>
        <taxon>Sulfolobaceae</taxon>
        <taxon>Saccharolobus</taxon>
    </lineage>
</organism>
<dbReference type="Gene3D" id="3.30.460.10">
    <property type="entry name" value="Beta Polymerase, domain 2"/>
    <property type="match status" value="1"/>
</dbReference>
<dbReference type="CDD" id="cd05403">
    <property type="entry name" value="NT_KNTase_like"/>
    <property type="match status" value="1"/>
</dbReference>
<feature type="domain" description="Polymerase nucleotidyl transferase" evidence="1">
    <location>
        <begin position="61"/>
        <end position="125"/>
    </location>
</feature>
<reference evidence="2 3" key="1">
    <citation type="journal article" date="2009" name="Proc. Natl. Acad. Sci. U.S.A.">
        <title>Biogeography of the Sulfolobus islandicus pan-genome.</title>
        <authorList>
            <person name="Reno M.L."/>
            <person name="Held N.L."/>
            <person name="Fields C.J."/>
            <person name="Burke P.V."/>
            <person name="Whitaker R.J."/>
        </authorList>
    </citation>
    <scope>NUCLEOTIDE SEQUENCE [LARGE SCALE GENOMIC DNA]</scope>
    <source>
        <strain evidence="3">L.S.2.15 / Lassen #1</strain>
    </source>
</reference>
<dbReference type="PANTHER" id="PTHR43449:SF3">
    <property type="entry name" value="POLYMERASE NUCLEOTIDYL TRANSFERASE DOMAIN-CONTAINING PROTEIN"/>
    <property type="match status" value="1"/>
</dbReference>
<proteinExistence type="predicted"/>
<dbReference type="Pfam" id="PF01909">
    <property type="entry name" value="NTP_transf_2"/>
    <property type="match status" value="1"/>
</dbReference>
<evidence type="ECO:0000259" key="1">
    <source>
        <dbReference type="Pfam" id="PF01909"/>
    </source>
</evidence>
<accession>C3MP71</accession>
<dbReference type="EMBL" id="CP001399">
    <property type="protein sequence ID" value="ACP35184.1"/>
    <property type="molecule type" value="Genomic_DNA"/>
</dbReference>
<dbReference type="Proteomes" id="UP000001747">
    <property type="component" value="Chromosome"/>
</dbReference>
<name>C3MP71_SACI2</name>
<dbReference type="InterPro" id="IPR043519">
    <property type="entry name" value="NT_sf"/>
</dbReference>
<dbReference type="KEGG" id="sis:LS215_1170"/>
<sequence>MQIILRCYIQALDIQRKALLTWAKKRVRSVSNAWKNYSLYSDLMEIYKEEEMEAKEYISSICRKEYTVILFGSRARGDNKVYSDWDILVIGKEKPPLPPSSVDLHYVNVDEIEEKIMEFNTIFIDAFYEGKLLCDNLSTYQKIRGKVLERIKGYKKTREGWFREND</sequence>
<protein>
    <submittedName>
        <fullName evidence="2">DNA polymerase beta domain protein region</fullName>
    </submittedName>
</protein>
<gene>
    <name evidence="2" type="ordered locus">LS215_1170</name>
</gene>
<dbReference type="PANTHER" id="PTHR43449">
    <property type="entry name" value="NUCLEOTIDYLTRANSFERASE"/>
    <property type="match status" value="1"/>
</dbReference>
<dbReference type="GO" id="GO:0016779">
    <property type="term" value="F:nucleotidyltransferase activity"/>
    <property type="evidence" value="ECO:0007669"/>
    <property type="project" value="InterPro"/>
</dbReference>
<dbReference type="InterPro" id="IPR002934">
    <property type="entry name" value="Polymerase_NTP_transf_dom"/>
</dbReference>
<evidence type="ECO:0000313" key="2">
    <source>
        <dbReference type="EMBL" id="ACP35184.1"/>
    </source>
</evidence>
<dbReference type="SUPFAM" id="SSF81301">
    <property type="entry name" value="Nucleotidyltransferase"/>
    <property type="match status" value="1"/>
</dbReference>